<keyword evidence="4" id="KW-1185">Reference proteome</keyword>
<accession>A0A1G8A8W6</accession>
<dbReference type="InterPro" id="IPR055592">
    <property type="entry name" value="DUF7168"/>
</dbReference>
<evidence type="ECO:0000259" key="2">
    <source>
        <dbReference type="Pfam" id="PF23771"/>
    </source>
</evidence>
<protein>
    <submittedName>
        <fullName evidence="3">Uncharacterized protein</fullName>
    </submittedName>
</protein>
<dbReference type="Pfam" id="PF23771">
    <property type="entry name" value="DUF7168"/>
    <property type="match status" value="1"/>
</dbReference>
<sequence>MSVDEKLLHKVRALLNLARNGGDPESNEAKSALLMAQRFMAENGIDELEINTSGEADYKKEILDDYATEFEKLSWWKKSLGKVIAQNFRCYSYLNKCNGYTRLAFMGLKEDAEIAVIAFKFATDSIRLGADLFMKNYRKEYLKVEGQRPSLTQQRGVRNNYVEGWISGLEAQYAQQVSKEGWGLVLVKDALVIQTYKDMELGRGKTSQHTRKDSLAGKAAYEKGYRDGKGFSTIPHGRLKNIH</sequence>
<proteinExistence type="predicted"/>
<dbReference type="OrthoDB" id="1808266at2"/>
<dbReference type="EMBL" id="FNCP01000010">
    <property type="protein sequence ID" value="SDH17316.1"/>
    <property type="molecule type" value="Genomic_DNA"/>
</dbReference>
<gene>
    <name evidence="3" type="ORF">SAMN05443529_110138</name>
</gene>
<dbReference type="InterPro" id="IPR024498">
    <property type="entry name" value="DUF2786"/>
</dbReference>
<reference evidence="4" key="1">
    <citation type="submission" date="2016-10" db="EMBL/GenBank/DDBJ databases">
        <authorList>
            <person name="Varghese N."/>
            <person name="Submissions S."/>
        </authorList>
    </citation>
    <scope>NUCLEOTIDE SEQUENCE [LARGE SCALE GENOMIC DNA]</scope>
    <source>
        <strain evidence="4">DSM 8344</strain>
    </source>
</reference>
<dbReference type="AlphaFoldDB" id="A0A1G8A8W6"/>
<name>A0A1G8A8W6_9FIRM</name>
<evidence type="ECO:0000313" key="3">
    <source>
        <dbReference type="EMBL" id="SDH17316.1"/>
    </source>
</evidence>
<feature type="domain" description="DUF2786" evidence="1">
    <location>
        <begin position="6"/>
        <end position="47"/>
    </location>
</feature>
<organism evidence="3 4">
    <name type="scientific">Desulfosporosinus hippei DSM 8344</name>
    <dbReference type="NCBI Taxonomy" id="1121419"/>
    <lineage>
        <taxon>Bacteria</taxon>
        <taxon>Bacillati</taxon>
        <taxon>Bacillota</taxon>
        <taxon>Clostridia</taxon>
        <taxon>Eubacteriales</taxon>
        <taxon>Desulfitobacteriaceae</taxon>
        <taxon>Desulfosporosinus</taxon>
    </lineage>
</organism>
<dbReference type="RefSeq" id="WP_092333094.1">
    <property type="nucleotide sequence ID" value="NZ_FNCP01000010.1"/>
</dbReference>
<dbReference type="Proteomes" id="UP000198656">
    <property type="component" value="Unassembled WGS sequence"/>
</dbReference>
<feature type="domain" description="DUF7168" evidence="2">
    <location>
        <begin position="71"/>
        <end position="201"/>
    </location>
</feature>
<evidence type="ECO:0000259" key="1">
    <source>
        <dbReference type="Pfam" id="PF10979"/>
    </source>
</evidence>
<dbReference type="Pfam" id="PF10979">
    <property type="entry name" value="DUF2786"/>
    <property type="match status" value="1"/>
</dbReference>
<dbReference type="STRING" id="1121419.SAMN05443529_110138"/>
<evidence type="ECO:0000313" key="4">
    <source>
        <dbReference type="Proteomes" id="UP000198656"/>
    </source>
</evidence>